<accession>A0A833ULI4</accession>
<reference evidence="4" key="1">
    <citation type="journal article" date="2020" name="MBio">
        <title>Horizontal gene transfer to a defensive symbiont with a reduced genome amongst a multipartite beetle microbiome.</title>
        <authorList>
            <person name="Waterworth S.C."/>
            <person name="Florez L.V."/>
            <person name="Rees E.R."/>
            <person name="Hertweck C."/>
            <person name="Kaltenpoth M."/>
            <person name="Kwan J.C."/>
        </authorList>
    </citation>
    <scope>NUCLEOTIDE SEQUENCE [LARGE SCALE GENOMIC DNA]</scope>
</reference>
<dbReference type="EMBL" id="WNDP01000099">
    <property type="protein sequence ID" value="KAF1022002.1"/>
    <property type="molecule type" value="Genomic_DNA"/>
</dbReference>
<dbReference type="AlphaFoldDB" id="A0A833ULI4"/>
<dbReference type="GO" id="GO:0016491">
    <property type="term" value="F:oxidoreductase activity"/>
    <property type="evidence" value="ECO:0007669"/>
    <property type="project" value="UniProtKB-KW"/>
</dbReference>
<comment type="caution">
    <text evidence="3">The sequence shown here is derived from an EMBL/GenBank/DDBJ whole genome shotgun (WGS) entry which is preliminary data.</text>
</comment>
<comment type="similarity">
    <text evidence="2">Belongs to the short-chain dehydrogenases/reductases (SDR) family.</text>
</comment>
<dbReference type="Proteomes" id="UP000490535">
    <property type="component" value="Unassembled WGS sequence"/>
</dbReference>
<dbReference type="Gene3D" id="3.40.50.720">
    <property type="entry name" value="NAD(P)-binding Rossmann-like Domain"/>
    <property type="match status" value="1"/>
</dbReference>
<evidence type="ECO:0000256" key="2">
    <source>
        <dbReference type="RuleBase" id="RU000363"/>
    </source>
</evidence>
<evidence type="ECO:0000313" key="4">
    <source>
        <dbReference type="Proteomes" id="UP000490535"/>
    </source>
</evidence>
<gene>
    <name evidence="3" type="primary">fabG_4</name>
    <name evidence="3" type="ORF">GAK29_03286</name>
</gene>
<keyword evidence="1" id="KW-0560">Oxidoreductase</keyword>
<dbReference type="PANTHER" id="PTHR43157">
    <property type="entry name" value="PHOSPHATIDYLINOSITOL-GLYCAN BIOSYNTHESIS CLASS F PROTEIN-RELATED"/>
    <property type="match status" value="1"/>
</dbReference>
<proteinExistence type="inferred from homology"/>
<dbReference type="PRINTS" id="PR00080">
    <property type="entry name" value="SDRFAMILY"/>
</dbReference>
<name>A0A833ULI4_ACIBZ</name>
<dbReference type="PRINTS" id="PR00081">
    <property type="entry name" value="GDHRDH"/>
</dbReference>
<organism evidence="3 4">
    <name type="scientific">Acinetobacter bereziniae</name>
    <name type="common">Acinetobacter genomosp. 10</name>
    <dbReference type="NCBI Taxonomy" id="106648"/>
    <lineage>
        <taxon>Bacteria</taxon>
        <taxon>Pseudomonadati</taxon>
        <taxon>Pseudomonadota</taxon>
        <taxon>Gammaproteobacteria</taxon>
        <taxon>Moraxellales</taxon>
        <taxon>Moraxellaceae</taxon>
        <taxon>Acinetobacter</taxon>
    </lineage>
</organism>
<dbReference type="Pfam" id="PF00106">
    <property type="entry name" value="adh_short"/>
    <property type="match status" value="1"/>
</dbReference>
<dbReference type="InterPro" id="IPR002347">
    <property type="entry name" value="SDR_fam"/>
</dbReference>
<sequence length="280" mass="30928">MTTTMKTIIITGANTGIGLATAEAFIKEGHHVILACRNLEKAQTAQQYLQSFGTGQVDLISLDLNSLTQINAAADEIISKYPQIDVLVNNAGMMTPELEATEDGFEKQIGVNYLGPFLWTLKLLPLVKKSKQGRIINLASLMHILGNIKPEIFQADQIKKYNGVLSYGNSKLANLLFSNILAQQLQGTNVTSNALHPGGVDSEIYRELPKWQYSIIKLGLIPPSKPAELIKKIAFDPSWAKRNGEYASLQTPAFRSSKAKNMQLAQKLYDVSYDLVKDYL</sequence>
<evidence type="ECO:0000256" key="1">
    <source>
        <dbReference type="ARBA" id="ARBA00023002"/>
    </source>
</evidence>
<dbReference type="SUPFAM" id="SSF51735">
    <property type="entry name" value="NAD(P)-binding Rossmann-fold domains"/>
    <property type="match status" value="1"/>
</dbReference>
<dbReference type="PANTHER" id="PTHR43157:SF31">
    <property type="entry name" value="PHOSPHATIDYLINOSITOL-GLYCAN BIOSYNTHESIS CLASS F PROTEIN"/>
    <property type="match status" value="1"/>
</dbReference>
<protein>
    <submittedName>
        <fullName evidence="3">3-oxoacyl-[acyl-carrier-protein] reductase FabG</fullName>
    </submittedName>
</protein>
<dbReference type="InterPro" id="IPR036291">
    <property type="entry name" value="NAD(P)-bd_dom_sf"/>
</dbReference>
<evidence type="ECO:0000313" key="3">
    <source>
        <dbReference type="EMBL" id="KAF1022002.1"/>
    </source>
</evidence>